<dbReference type="AlphaFoldDB" id="A0A131YSB7"/>
<dbReference type="EMBL" id="GEDV01006720">
    <property type="protein sequence ID" value="JAP81837.1"/>
    <property type="molecule type" value="Transcribed_RNA"/>
</dbReference>
<accession>A0A131YSB7</accession>
<name>A0A131YSB7_RHIAP</name>
<organism evidence="1">
    <name type="scientific">Rhipicephalus appendiculatus</name>
    <name type="common">Brown ear tick</name>
    <dbReference type="NCBI Taxonomy" id="34631"/>
    <lineage>
        <taxon>Eukaryota</taxon>
        <taxon>Metazoa</taxon>
        <taxon>Ecdysozoa</taxon>
        <taxon>Arthropoda</taxon>
        <taxon>Chelicerata</taxon>
        <taxon>Arachnida</taxon>
        <taxon>Acari</taxon>
        <taxon>Parasitiformes</taxon>
        <taxon>Ixodida</taxon>
        <taxon>Ixodoidea</taxon>
        <taxon>Ixodidae</taxon>
        <taxon>Rhipicephalinae</taxon>
        <taxon>Rhipicephalus</taxon>
        <taxon>Rhipicephalus</taxon>
    </lineage>
</organism>
<sequence length="188" mass="22753">MFTELIQVEMHSLRVVYVISLFLVTNEANDRLKYDRPTLQNLRDFLNATSIWVMYRDYSRTYWAQDYLCENYQPKFLSTDYYSLRESYRMSGYWYNYTYTARLAEEGGYEGPIMRVKEGVFSSRTYAMIHSELTEHCGIFRTGGVTCTVMVWHDRLNQTNTKCDQWYRKYCGHYTYTIYQRNCSQIRY</sequence>
<protein>
    <submittedName>
        <fullName evidence="1">Lipocalin</fullName>
    </submittedName>
</protein>
<reference evidence="1" key="1">
    <citation type="journal article" date="2016" name="Ticks Tick Borne Dis.">
        <title>De novo assembly and annotation of the salivary gland transcriptome of Rhipicephalus appendiculatus male and female ticks during blood feeding.</title>
        <authorList>
            <person name="de Castro M.H."/>
            <person name="de Klerk D."/>
            <person name="Pienaar R."/>
            <person name="Latif A.A."/>
            <person name="Rees D.J."/>
            <person name="Mans B.J."/>
        </authorList>
    </citation>
    <scope>NUCLEOTIDE SEQUENCE</scope>
    <source>
        <tissue evidence="1">Salivary glands</tissue>
    </source>
</reference>
<evidence type="ECO:0000313" key="1">
    <source>
        <dbReference type="EMBL" id="JAP81837.1"/>
    </source>
</evidence>
<proteinExistence type="predicted"/>